<evidence type="ECO:0000256" key="5">
    <source>
        <dbReference type="SAM" id="MobiDB-lite"/>
    </source>
</evidence>
<dbReference type="FunFam" id="1.25.40.10:FF:000690">
    <property type="entry name" value="Pentatricopeptide repeat-containing protein"/>
    <property type="match status" value="1"/>
</dbReference>
<evidence type="ECO:0000313" key="7">
    <source>
        <dbReference type="EMBL" id="KAG5522668.1"/>
    </source>
</evidence>
<dbReference type="InterPro" id="IPR046848">
    <property type="entry name" value="E_motif"/>
</dbReference>
<dbReference type="EMBL" id="JACTNZ010000012">
    <property type="protein sequence ID" value="KAG5522668.1"/>
    <property type="molecule type" value="Genomic_DNA"/>
</dbReference>
<dbReference type="FunFam" id="1.25.40.10:FF:000285">
    <property type="entry name" value="Pentatricopeptide repeat-containing protein, chloroplastic"/>
    <property type="match status" value="1"/>
</dbReference>
<reference evidence="7" key="1">
    <citation type="submission" date="2020-08" db="EMBL/GenBank/DDBJ databases">
        <title>Plant Genome Project.</title>
        <authorList>
            <person name="Zhang R.-G."/>
        </authorList>
    </citation>
    <scope>NUCLEOTIDE SEQUENCE</scope>
    <source>
        <strain evidence="7">WSP0</strain>
        <tissue evidence="7">Leaf</tissue>
    </source>
</reference>
<dbReference type="GO" id="GO:0009451">
    <property type="term" value="P:RNA modification"/>
    <property type="evidence" value="ECO:0007669"/>
    <property type="project" value="InterPro"/>
</dbReference>
<dbReference type="Gene3D" id="1.25.40.10">
    <property type="entry name" value="Tetratricopeptide repeat domain"/>
    <property type="match status" value="6"/>
</dbReference>
<comment type="similarity">
    <text evidence="3">Belongs to the PPR family. PCMP-E subfamily.</text>
</comment>
<dbReference type="Pfam" id="PF20431">
    <property type="entry name" value="E_motif"/>
    <property type="match status" value="1"/>
</dbReference>
<dbReference type="Proteomes" id="UP000823749">
    <property type="component" value="Chromosome 12"/>
</dbReference>
<feature type="domain" description="DYW" evidence="6">
    <location>
        <begin position="894"/>
        <end position="970"/>
    </location>
</feature>
<dbReference type="PANTHER" id="PTHR24015">
    <property type="entry name" value="OS07G0578800 PROTEIN-RELATED"/>
    <property type="match status" value="1"/>
</dbReference>
<organism evidence="7 8">
    <name type="scientific">Rhododendron griersonianum</name>
    <dbReference type="NCBI Taxonomy" id="479676"/>
    <lineage>
        <taxon>Eukaryota</taxon>
        <taxon>Viridiplantae</taxon>
        <taxon>Streptophyta</taxon>
        <taxon>Embryophyta</taxon>
        <taxon>Tracheophyta</taxon>
        <taxon>Spermatophyta</taxon>
        <taxon>Magnoliopsida</taxon>
        <taxon>eudicotyledons</taxon>
        <taxon>Gunneridae</taxon>
        <taxon>Pentapetalae</taxon>
        <taxon>asterids</taxon>
        <taxon>Ericales</taxon>
        <taxon>Ericaceae</taxon>
        <taxon>Ericoideae</taxon>
        <taxon>Rhodoreae</taxon>
        <taxon>Rhododendron</taxon>
    </lineage>
</organism>
<dbReference type="GO" id="GO:0003729">
    <property type="term" value="F:mRNA binding"/>
    <property type="evidence" value="ECO:0007669"/>
    <property type="project" value="UniProtKB-ARBA"/>
</dbReference>
<dbReference type="Pfam" id="PF13041">
    <property type="entry name" value="PPR_2"/>
    <property type="match status" value="3"/>
</dbReference>
<dbReference type="FunFam" id="1.25.40.10:FF:000351">
    <property type="entry name" value="Pentatricopeptide repeat-containing protein"/>
    <property type="match status" value="1"/>
</dbReference>
<keyword evidence="8" id="KW-1185">Reference proteome</keyword>
<evidence type="ECO:0000259" key="6">
    <source>
        <dbReference type="Pfam" id="PF14432"/>
    </source>
</evidence>
<feature type="repeat" description="PPR" evidence="4">
    <location>
        <begin position="374"/>
        <end position="408"/>
    </location>
</feature>
<dbReference type="GO" id="GO:0005739">
    <property type="term" value="C:mitochondrion"/>
    <property type="evidence" value="ECO:0007669"/>
    <property type="project" value="UniProtKB-ARBA"/>
</dbReference>
<evidence type="ECO:0000313" key="8">
    <source>
        <dbReference type="Proteomes" id="UP000823749"/>
    </source>
</evidence>
<feature type="region of interest" description="Disordered" evidence="5">
    <location>
        <begin position="39"/>
        <end position="70"/>
    </location>
</feature>
<accession>A0AAV6I1U9</accession>
<comment type="similarity">
    <text evidence="1">Belongs to the PPR family. PCMP-H subfamily.</text>
</comment>
<name>A0AAV6I1U9_9ERIC</name>
<comment type="caution">
    <text evidence="7">The sequence shown here is derived from an EMBL/GenBank/DDBJ whole genome shotgun (WGS) entry which is preliminary data.</text>
</comment>
<dbReference type="InterPro" id="IPR032867">
    <property type="entry name" value="DYW_dom"/>
</dbReference>
<keyword evidence="2" id="KW-0677">Repeat</keyword>
<feature type="region of interest" description="Disordered" evidence="5">
    <location>
        <begin position="1"/>
        <end position="22"/>
    </location>
</feature>
<dbReference type="AlphaFoldDB" id="A0AAV6I1U9"/>
<dbReference type="PROSITE" id="PS51375">
    <property type="entry name" value="PPR"/>
    <property type="match status" value="5"/>
</dbReference>
<dbReference type="GO" id="GO:0008270">
    <property type="term" value="F:zinc ion binding"/>
    <property type="evidence" value="ECO:0007669"/>
    <property type="project" value="InterPro"/>
</dbReference>
<dbReference type="Pfam" id="PF14432">
    <property type="entry name" value="DYW_deaminase"/>
    <property type="match status" value="1"/>
</dbReference>
<gene>
    <name evidence="7" type="ORF">RHGRI_034717</name>
</gene>
<dbReference type="InterPro" id="IPR046960">
    <property type="entry name" value="PPR_At4g14850-like_plant"/>
</dbReference>
<evidence type="ECO:0000256" key="4">
    <source>
        <dbReference type="PROSITE-ProRule" id="PRU00708"/>
    </source>
</evidence>
<dbReference type="FunFam" id="1.25.40.10:FF:000205">
    <property type="entry name" value="Pentatricopeptide repeat-containing protein, mitochondrial"/>
    <property type="match status" value="1"/>
</dbReference>
<feature type="repeat" description="PPR" evidence="4">
    <location>
        <begin position="477"/>
        <end position="511"/>
    </location>
</feature>
<feature type="compositionally biased region" description="Polar residues" evidence="5">
    <location>
        <begin position="39"/>
        <end position="57"/>
    </location>
</feature>
<proteinExistence type="inferred from homology"/>
<dbReference type="PANTHER" id="PTHR24015:SF1903">
    <property type="entry name" value="OS05G0305300 PROTEIN"/>
    <property type="match status" value="1"/>
</dbReference>
<evidence type="ECO:0000256" key="1">
    <source>
        <dbReference type="ARBA" id="ARBA00006643"/>
    </source>
</evidence>
<dbReference type="InterPro" id="IPR002885">
    <property type="entry name" value="PPR_rpt"/>
</dbReference>
<evidence type="ECO:0000256" key="3">
    <source>
        <dbReference type="ARBA" id="ARBA00061659"/>
    </source>
</evidence>
<evidence type="ECO:0000256" key="2">
    <source>
        <dbReference type="ARBA" id="ARBA00022737"/>
    </source>
</evidence>
<dbReference type="NCBIfam" id="TIGR00756">
    <property type="entry name" value="PPR"/>
    <property type="match status" value="5"/>
</dbReference>
<dbReference type="FunFam" id="1.25.40.10:FF:000361">
    <property type="entry name" value="Pentatricopeptide repeat-containing protein chloroplastic"/>
    <property type="match status" value="1"/>
</dbReference>
<protein>
    <recommendedName>
        <fullName evidence="6">DYW domain-containing protein</fullName>
    </recommendedName>
</protein>
<feature type="repeat" description="PPR" evidence="4">
    <location>
        <begin position="578"/>
        <end position="612"/>
    </location>
</feature>
<feature type="repeat" description="PPR" evidence="4">
    <location>
        <begin position="679"/>
        <end position="713"/>
    </location>
</feature>
<feature type="compositionally biased region" description="Basic residues" evidence="5">
    <location>
        <begin position="11"/>
        <end position="22"/>
    </location>
</feature>
<sequence length="1144" mass="127723">MALVAPPLSPHSHRHHPPFRRPTRKPAIKISLLHSLHTPQASLSPTTQTHPKTSLSPTHHHPSLPEQITNHCHSGNLAEALSLLLQLEFDHISSYSTAQKAEAVNVLLQACGHQKDIEVGRKIDKIVRASTQFKNDFVINTRVITMYSTCGYPHDSRRVFDHLKRKNLYQWNALISGYTRNELWLETVAVFCKLIARGEYKPDNFTFPCVIKACGGRCDVGLGQAVHGMVIKMGLDLCSDVFVCNAMITMYGKCGFIEEAVKVFDKMHKKSLVSWNSMLSAFSENRLAQEGFNVLRRMLEGEEGLLPDVSTMATVLPLCAGEGEVGMGTVVHGFAVKFGLTQDLMVSNCLVDMYSKCGLIHEAQTLFDKNEDKNVVSWNSMIGAYSRGGHVDRTFGLLRKMQTECVKMRADEVTVLSVLPVCLDKSDLLSVKELHGYSLRNGFQYNLLVANMFISAYAKCGALSSAENVLHGMEKKSVGSWNALIGGYARKGDSSKALDVFYQMTHSGLNPDWFSIASLLLAFAHLKSLKYRKEIHSFVLRNGLDTDSFIAISLLSLYIHCGELQLAQVLFDGMEDKSLVSWNAMIAGCSQHGLPNETLNIFREMVSNGTQPDEISVTCMLGACSQLSALQLGKETHCYALKAQFTEDMFVSCKIIDMYAKCGSIELSRKVFDQQKEKDVPLWTVIISGYGIHGHGKEGLELFEEMQSLGLKPDGFTFIGILMGCSHSGLVEEGLNYFNQMQPVHGLEPKLEHYACVVDMLGRSRRFHDALKLVNEMPMEPDVGMWSSLLSSCRAHGEMGLGEKIAEKLLELGPDKAEYYVLVSNLFAGSGNWDDVRRVRGKMRELGLKKDAGCSWIEVGGKIYNFSVGDKRVPESEGIREVWRRLEEKISGIGYVHDTASVLHDLKEEEKIEILRGHSEKLAISFGLLKTKKGATLRVSKNLRICGDCHSAIKLISKVVDRKIVGFVKDAATGNGLPDALEKKTPSVDPFEDMNSGEYIKRFSKYEADYTHRLMAKYFSDKDIYGDNIFDESKTIDGETIKASRWHCAQSYADPVQFLKEKSICSSITTADTPTTITNGKHPMDDGRVRLADSLFDNCLLWRLRSLALASFSSVAAIEFEFSELLLWVDVFGERSWRKGWIWV</sequence>
<feature type="repeat" description="PPR" evidence="4">
    <location>
        <begin position="240"/>
        <end position="274"/>
    </location>
</feature>
<dbReference type="InterPro" id="IPR011990">
    <property type="entry name" value="TPR-like_helical_dom_sf"/>
</dbReference>
<dbReference type="Pfam" id="PF01535">
    <property type="entry name" value="PPR"/>
    <property type="match status" value="6"/>
</dbReference>